<proteinExistence type="predicted"/>
<dbReference type="EMBL" id="MU006701">
    <property type="protein sequence ID" value="KAF2633179.1"/>
    <property type="molecule type" value="Genomic_DNA"/>
</dbReference>
<protein>
    <submittedName>
        <fullName evidence="1">Uncharacterized protein</fullName>
    </submittedName>
</protein>
<evidence type="ECO:0000313" key="1">
    <source>
        <dbReference type="EMBL" id="KAF2633179.1"/>
    </source>
</evidence>
<organism evidence="1 2">
    <name type="scientific">Macroventuria anomochaeta</name>
    <dbReference type="NCBI Taxonomy" id="301207"/>
    <lineage>
        <taxon>Eukaryota</taxon>
        <taxon>Fungi</taxon>
        <taxon>Dikarya</taxon>
        <taxon>Ascomycota</taxon>
        <taxon>Pezizomycotina</taxon>
        <taxon>Dothideomycetes</taxon>
        <taxon>Pleosporomycetidae</taxon>
        <taxon>Pleosporales</taxon>
        <taxon>Pleosporineae</taxon>
        <taxon>Didymellaceae</taxon>
        <taxon>Macroventuria</taxon>
    </lineage>
</organism>
<reference evidence="1" key="1">
    <citation type="journal article" date="2020" name="Stud. Mycol.">
        <title>101 Dothideomycetes genomes: a test case for predicting lifestyles and emergence of pathogens.</title>
        <authorList>
            <person name="Haridas S."/>
            <person name="Albert R."/>
            <person name="Binder M."/>
            <person name="Bloem J."/>
            <person name="Labutti K."/>
            <person name="Salamov A."/>
            <person name="Andreopoulos B."/>
            <person name="Baker S."/>
            <person name="Barry K."/>
            <person name="Bills G."/>
            <person name="Bluhm B."/>
            <person name="Cannon C."/>
            <person name="Castanera R."/>
            <person name="Culley D."/>
            <person name="Daum C."/>
            <person name="Ezra D."/>
            <person name="Gonzalez J."/>
            <person name="Henrissat B."/>
            <person name="Kuo A."/>
            <person name="Liang C."/>
            <person name="Lipzen A."/>
            <person name="Lutzoni F."/>
            <person name="Magnuson J."/>
            <person name="Mondo S."/>
            <person name="Nolan M."/>
            <person name="Ohm R."/>
            <person name="Pangilinan J."/>
            <person name="Park H.-J."/>
            <person name="Ramirez L."/>
            <person name="Alfaro M."/>
            <person name="Sun H."/>
            <person name="Tritt A."/>
            <person name="Yoshinaga Y."/>
            <person name="Zwiers L.-H."/>
            <person name="Turgeon B."/>
            <person name="Goodwin S."/>
            <person name="Spatafora J."/>
            <person name="Crous P."/>
            <person name="Grigoriev I."/>
        </authorList>
    </citation>
    <scope>NUCLEOTIDE SEQUENCE</scope>
    <source>
        <strain evidence="1">CBS 525.71</strain>
    </source>
</reference>
<keyword evidence="2" id="KW-1185">Reference proteome</keyword>
<evidence type="ECO:0000313" key="2">
    <source>
        <dbReference type="Proteomes" id="UP000799754"/>
    </source>
</evidence>
<comment type="caution">
    <text evidence="1">The sequence shown here is derived from an EMBL/GenBank/DDBJ whole genome shotgun (WGS) entry which is preliminary data.</text>
</comment>
<name>A0ACB6SIN2_9PLEO</name>
<dbReference type="Proteomes" id="UP000799754">
    <property type="component" value="Unassembled WGS sequence"/>
</dbReference>
<sequence>MAILQILQLLTVAECVSAFAIRNDPQLNLTAESPEVTTVDVLPASLVTTDSSGKSIWRPKVHDESSATGFEDATTAGGDSRVRLEATATEFDVTIPTTTEGQGSKDSITMIDIGTIIQSLITSTEMAVPTVHFESSATDWDEVTSTVHFESSASDWGTVSSEIAHFESSASGWGQTNHQDPSTPQSTRYKPVEVSDDPWTKDLQTPQTTAPDGLKNNQPQVTTVPSRTITDFPPPPAITHDGITVRPVAVTRRPTVTLPGGGLTTTDKIEFQVAIGSSTLSIGVPITINNVVVGVTTDAAGSTVLRAGDMTTMLPEPAAGEVRTIAVNTPERLSVMTAVINGTTKYVLAGQTLAPGQPVTIGDTPISITISSGKTVLYVGETTTTLIAAASDIQTITDWTSISAGTQGIVENNNPASASPTTTRSGSSESRKVDAAFAYCAMGMAMFIITT</sequence>
<accession>A0ACB6SIN2</accession>
<gene>
    <name evidence="1" type="ORF">BU25DRAFT_1448</name>
</gene>